<protein>
    <submittedName>
        <fullName evidence="1">Uncharacterized protein</fullName>
    </submittedName>
</protein>
<name>A0A6M3LY60_9ZZZZ</name>
<reference evidence="1" key="1">
    <citation type="submission" date="2020-03" db="EMBL/GenBank/DDBJ databases">
        <title>The deep terrestrial virosphere.</title>
        <authorList>
            <person name="Holmfeldt K."/>
            <person name="Nilsson E."/>
            <person name="Simone D."/>
            <person name="Lopez-Fernandez M."/>
            <person name="Wu X."/>
            <person name="de Brujin I."/>
            <person name="Lundin D."/>
            <person name="Andersson A."/>
            <person name="Bertilsson S."/>
            <person name="Dopson M."/>
        </authorList>
    </citation>
    <scope>NUCLEOTIDE SEQUENCE</scope>
    <source>
        <strain evidence="1">MM171A01442</strain>
    </source>
</reference>
<gene>
    <name evidence="1" type="ORF">MM171A01442_0015</name>
</gene>
<organism evidence="1">
    <name type="scientific">viral metagenome</name>
    <dbReference type="NCBI Taxonomy" id="1070528"/>
    <lineage>
        <taxon>unclassified sequences</taxon>
        <taxon>metagenomes</taxon>
        <taxon>organismal metagenomes</taxon>
    </lineage>
</organism>
<sequence length="125" mass="14403">MKTKKQILNKKVTEAFVKKNTWFSGTTRMNLGWGNGYVVIPKGHKLHGKSYDEIHNLIPSLRVNGGLTFSKDANNLDWDELPENSKDGWVVGFDTVRYGDTFERWSKENVIAEAEKLKKQLEKYV</sequence>
<dbReference type="AlphaFoldDB" id="A0A6M3LY60"/>
<dbReference type="EMBL" id="MT143618">
    <property type="protein sequence ID" value="QJA98939.1"/>
    <property type="molecule type" value="Genomic_DNA"/>
</dbReference>
<proteinExistence type="predicted"/>
<accession>A0A6M3LY60</accession>
<evidence type="ECO:0000313" key="1">
    <source>
        <dbReference type="EMBL" id="QJA98939.1"/>
    </source>
</evidence>